<dbReference type="PROSITE" id="PS50878">
    <property type="entry name" value="RT_POL"/>
    <property type="match status" value="1"/>
</dbReference>
<dbReference type="InterPro" id="IPR057670">
    <property type="entry name" value="SH3_retrovirus"/>
</dbReference>
<feature type="compositionally biased region" description="Basic residues" evidence="1">
    <location>
        <begin position="786"/>
        <end position="799"/>
    </location>
</feature>
<dbReference type="InterPro" id="IPR000477">
    <property type="entry name" value="RT_dom"/>
</dbReference>
<dbReference type="InterPro" id="IPR013103">
    <property type="entry name" value="RVT_2"/>
</dbReference>
<dbReference type="Pfam" id="PF00078">
    <property type="entry name" value="RVT_1"/>
    <property type="match status" value="1"/>
</dbReference>
<dbReference type="InterPro" id="IPR036875">
    <property type="entry name" value="Znf_CCHC_sf"/>
</dbReference>
<dbReference type="PANTHER" id="PTHR47592">
    <property type="entry name" value="PBF68 PROTEIN"/>
    <property type="match status" value="1"/>
</dbReference>
<dbReference type="Pfam" id="PF25597">
    <property type="entry name" value="SH3_retrovirus"/>
    <property type="match status" value="1"/>
</dbReference>
<dbReference type="Pfam" id="PF07727">
    <property type="entry name" value="RVT_2"/>
    <property type="match status" value="2"/>
</dbReference>
<dbReference type="GO" id="GO:0003676">
    <property type="term" value="F:nucleic acid binding"/>
    <property type="evidence" value="ECO:0007669"/>
    <property type="project" value="InterPro"/>
</dbReference>
<dbReference type="Pfam" id="PF14223">
    <property type="entry name" value="Retrotran_gag_2"/>
    <property type="match status" value="1"/>
</dbReference>
<dbReference type="AlphaFoldDB" id="A0A6L2P3J0"/>
<evidence type="ECO:0000259" key="2">
    <source>
        <dbReference type="PROSITE" id="PS50878"/>
    </source>
</evidence>
<dbReference type="InterPro" id="IPR043502">
    <property type="entry name" value="DNA/RNA_pol_sf"/>
</dbReference>
<feature type="region of interest" description="Disordered" evidence="1">
    <location>
        <begin position="785"/>
        <end position="807"/>
    </location>
</feature>
<accession>A0A6L2P3J0</accession>
<dbReference type="PANTHER" id="PTHR47592:SF29">
    <property type="entry name" value="ZINC FINGER, CCHC-TYPE"/>
    <property type="match status" value="1"/>
</dbReference>
<name>A0A6L2P3J0_TANCI</name>
<protein>
    <submittedName>
        <fullName evidence="3">Retrotransposon protein, putative, Ty1-copia subclass</fullName>
    </submittedName>
</protein>
<gene>
    <name evidence="3" type="ORF">Tci_065036</name>
</gene>
<sequence>MVRSMMNLTTLSLSFWDYDLESATRILYMVPTKKVDKTPYELWYGKVPNLSYLKVWGCEALMKRDTPDNLQQRSVKCIFIGCPKETMGYYFYFPLENKIVVASYAEFLEKNLITQEVSGRSRDLEEIQNEDTSPSEITSKIPMEAKGFEPPQEEDILIRRSERIRRAPDRLCLNVEVKEHSIGDLNEPTSYKGAILDSKSNKWIDAMNAKILSMMDNMVWVLVDLHLGCKTVRIKWIFKKKTDMDGIVHTYKARLVAKGYTQLYGVDYKETFSPIADIRAIRILMSIAAYYDYEIWQMDIKTAFLNGYLDEDIYMVQSEGFVDLNHPRKASGSNVTFLILYVDDIIIMGNHIPSLQSVKDYLGRCFAMKDLGEASFILGIKIYRDRSKRLIGLGQNAYMDKFLKRYKIDNSKRAVDWKSSKQSTITMSATEAEYIVASKAAMEVVWIRRFISGLDLGGIAWYYTYAYIKDGGMFIAISSLTFFAEDDLWSKQCTLLEASWRSTRRDKETCIEFLDLEKAYDSVSRELIWKTLIDKGTPMRYIRVIKDMYNGAKTFVRTSIENTEFFPVEVGLHQGSAISPYLLALILDELLRGINKDIPWCLIFADDIVLVSESMKGSGGGLDLDYGVRWQVYLEAVSLFAGSQKSGISYSRIRRCGVHVVLASLMPPQQRRGNQGTKPYAGVLLGFGAAPPREVEGKPPLVGNVLNGMSDSLFDIYQNMESAKELWDQLEAKYMAEDTSSKTFLVNNFYNYRMVNSRIEESGNSKGKDFVGSFCVSMVKEDKNKKNNKNFKGNKRKFHDKKDDSNKKSMMTCWKYGKHGHFKKDCRVMKNNDASASGSVQGSKDPSLQQGLIFDHIDSGATCHACKDHCWFDAFHLVEDGSILHMGDESAKPILGHEML</sequence>
<feature type="domain" description="Reverse transcriptase" evidence="2">
    <location>
        <begin position="418"/>
        <end position="685"/>
    </location>
</feature>
<proteinExistence type="predicted"/>
<dbReference type="SUPFAM" id="SSF56672">
    <property type="entry name" value="DNA/RNA polymerases"/>
    <property type="match status" value="2"/>
</dbReference>
<dbReference type="GO" id="GO:0008270">
    <property type="term" value="F:zinc ion binding"/>
    <property type="evidence" value="ECO:0007669"/>
    <property type="project" value="InterPro"/>
</dbReference>
<organism evidence="3">
    <name type="scientific">Tanacetum cinerariifolium</name>
    <name type="common">Dalmatian daisy</name>
    <name type="synonym">Chrysanthemum cinerariifolium</name>
    <dbReference type="NCBI Taxonomy" id="118510"/>
    <lineage>
        <taxon>Eukaryota</taxon>
        <taxon>Viridiplantae</taxon>
        <taxon>Streptophyta</taxon>
        <taxon>Embryophyta</taxon>
        <taxon>Tracheophyta</taxon>
        <taxon>Spermatophyta</taxon>
        <taxon>Magnoliopsida</taxon>
        <taxon>eudicotyledons</taxon>
        <taxon>Gunneridae</taxon>
        <taxon>Pentapetalae</taxon>
        <taxon>asterids</taxon>
        <taxon>campanulids</taxon>
        <taxon>Asterales</taxon>
        <taxon>Asteraceae</taxon>
        <taxon>Asteroideae</taxon>
        <taxon>Anthemideae</taxon>
        <taxon>Anthemidinae</taxon>
        <taxon>Tanacetum</taxon>
    </lineage>
</organism>
<evidence type="ECO:0000313" key="3">
    <source>
        <dbReference type="EMBL" id="GEU93058.1"/>
    </source>
</evidence>
<dbReference type="SUPFAM" id="SSF57756">
    <property type="entry name" value="Retrovirus zinc finger-like domains"/>
    <property type="match status" value="1"/>
</dbReference>
<reference evidence="3" key="1">
    <citation type="journal article" date="2019" name="Sci. Rep.">
        <title>Draft genome of Tanacetum cinerariifolium, the natural source of mosquito coil.</title>
        <authorList>
            <person name="Yamashiro T."/>
            <person name="Shiraishi A."/>
            <person name="Satake H."/>
            <person name="Nakayama K."/>
        </authorList>
    </citation>
    <scope>NUCLEOTIDE SEQUENCE</scope>
</reference>
<comment type="caution">
    <text evidence="3">The sequence shown here is derived from an EMBL/GenBank/DDBJ whole genome shotgun (WGS) entry which is preliminary data.</text>
</comment>
<evidence type="ECO:0000256" key="1">
    <source>
        <dbReference type="SAM" id="MobiDB-lite"/>
    </source>
</evidence>
<dbReference type="EMBL" id="BKCJ010010769">
    <property type="protein sequence ID" value="GEU93058.1"/>
    <property type="molecule type" value="Genomic_DNA"/>
</dbReference>